<reference evidence="1" key="1">
    <citation type="submission" date="2018-04" db="EMBL/GenBank/DDBJ databases">
        <title>WGS assembly of Panicum hallii.</title>
        <authorList>
            <person name="Lovell J."/>
            <person name="Jenkins J."/>
            <person name="Lowry D."/>
            <person name="Mamidi S."/>
            <person name="Sreedasyam A."/>
            <person name="Weng X."/>
            <person name="Barry K."/>
            <person name="Bonette J."/>
            <person name="Campitelli B."/>
            <person name="Daum C."/>
            <person name="Gordon S."/>
            <person name="Gould B."/>
            <person name="Lipzen A."/>
            <person name="Macqueen A."/>
            <person name="Palacio-Mejia J."/>
            <person name="Plott C."/>
            <person name="Shakirov E."/>
            <person name="Shu S."/>
            <person name="Yoshinaga Y."/>
            <person name="Zane M."/>
            <person name="Rokhsar D."/>
            <person name="Grimwood J."/>
            <person name="Schmutz J."/>
            <person name="Juenger T."/>
        </authorList>
    </citation>
    <scope>NUCLEOTIDE SEQUENCE [LARGE SCALE GENOMIC DNA]</scope>
    <source>
        <strain evidence="1">FIL2</strain>
    </source>
</reference>
<organism evidence="1">
    <name type="scientific">Panicum hallii</name>
    <dbReference type="NCBI Taxonomy" id="206008"/>
    <lineage>
        <taxon>Eukaryota</taxon>
        <taxon>Viridiplantae</taxon>
        <taxon>Streptophyta</taxon>
        <taxon>Embryophyta</taxon>
        <taxon>Tracheophyta</taxon>
        <taxon>Spermatophyta</taxon>
        <taxon>Magnoliopsida</taxon>
        <taxon>Liliopsida</taxon>
        <taxon>Poales</taxon>
        <taxon>Poaceae</taxon>
        <taxon>PACMAD clade</taxon>
        <taxon>Panicoideae</taxon>
        <taxon>Panicodae</taxon>
        <taxon>Paniceae</taxon>
        <taxon>Panicinae</taxon>
        <taxon>Panicum</taxon>
        <taxon>Panicum sect. Panicum</taxon>
    </lineage>
</organism>
<proteinExistence type="predicted"/>
<sequence length="165" mass="17856">MDGNLGQDPVGIGHAVVILTVTTGLLVHRVPAPVRLPGASSNRAAMADDVASVASSRSGAVWPWCRWPRLVVAASSSWNTAAAGNCCLAVAHDTLRVVGVAGESHPWYSRSNNDDARRRRCPRWRRCHCNFYIISRGFLSSPYSRHEDDMHHAAARAAEGSNSEV</sequence>
<dbReference type="Gramene" id="PAN05539">
    <property type="protein sequence ID" value="PAN05539"/>
    <property type="gene ID" value="PAHAL_1G237800"/>
</dbReference>
<name>A0A2S3GNS1_9POAL</name>
<accession>A0A2S3GNS1</accession>
<gene>
    <name evidence="1" type="ORF">PAHAL_1G237800</name>
</gene>
<dbReference type="EMBL" id="CM008046">
    <property type="protein sequence ID" value="PAN05539.1"/>
    <property type="molecule type" value="Genomic_DNA"/>
</dbReference>
<evidence type="ECO:0000313" key="1">
    <source>
        <dbReference type="EMBL" id="PAN05539.1"/>
    </source>
</evidence>
<dbReference type="AlphaFoldDB" id="A0A2S3GNS1"/>
<protein>
    <submittedName>
        <fullName evidence="1">Uncharacterized protein</fullName>
    </submittedName>
</protein>
<dbReference type="Proteomes" id="UP000243499">
    <property type="component" value="Chromosome 1"/>
</dbReference>